<dbReference type="Proteomes" id="UP001157006">
    <property type="component" value="Chromosome 4"/>
</dbReference>
<dbReference type="EMBL" id="OX451739">
    <property type="protein sequence ID" value="CAI8611569.1"/>
    <property type="molecule type" value="Genomic_DNA"/>
</dbReference>
<gene>
    <name evidence="2" type="ORF">VFH_IV236440</name>
</gene>
<proteinExistence type="predicted"/>
<evidence type="ECO:0000313" key="3">
    <source>
        <dbReference type="Proteomes" id="UP001157006"/>
    </source>
</evidence>
<dbReference type="AlphaFoldDB" id="A0AAV1AN62"/>
<evidence type="ECO:0000313" key="2">
    <source>
        <dbReference type="EMBL" id="CAI8611569.1"/>
    </source>
</evidence>
<sequence length="191" mass="21617">MQVGFVPTTTHVLTAYTHPKTPVGSPLPPHTLLMINKNKTKPSKLSQKTVLKQILKRCSSLTKKNGNDQDDDDVQDLPLDVPKGSREPVTDPDFSLPTNVERDTKKTVKKKKQAKEKNQKAEKESPTHVFFVVDLIGTSDGVTTQSRSKAIEVIQKNTREYFPSYKYEGDQDYLDYLDEMMNQPESSIDSY</sequence>
<keyword evidence="3" id="KW-1185">Reference proteome</keyword>
<protein>
    <submittedName>
        <fullName evidence="2">Uncharacterized protein</fullName>
    </submittedName>
</protein>
<reference evidence="2 3" key="1">
    <citation type="submission" date="2023-01" db="EMBL/GenBank/DDBJ databases">
        <authorList>
            <person name="Kreplak J."/>
        </authorList>
    </citation>
    <scope>NUCLEOTIDE SEQUENCE [LARGE SCALE GENOMIC DNA]</scope>
</reference>
<feature type="region of interest" description="Disordered" evidence="1">
    <location>
        <begin position="62"/>
        <end position="123"/>
    </location>
</feature>
<organism evidence="2 3">
    <name type="scientific">Vicia faba</name>
    <name type="common">Broad bean</name>
    <name type="synonym">Faba vulgaris</name>
    <dbReference type="NCBI Taxonomy" id="3906"/>
    <lineage>
        <taxon>Eukaryota</taxon>
        <taxon>Viridiplantae</taxon>
        <taxon>Streptophyta</taxon>
        <taxon>Embryophyta</taxon>
        <taxon>Tracheophyta</taxon>
        <taxon>Spermatophyta</taxon>
        <taxon>Magnoliopsida</taxon>
        <taxon>eudicotyledons</taxon>
        <taxon>Gunneridae</taxon>
        <taxon>Pentapetalae</taxon>
        <taxon>rosids</taxon>
        <taxon>fabids</taxon>
        <taxon>Fabales</taxon>
        <taxon>Fabaceae</taxon>
        <taxon>Papilionoideae</taxon>
        <taxon>50 kb inversion clade</taxon>
        <taxon>NPAAA clade</taxon>
        <taxon>Hologalegina</taxon>
        <taxon>IRL clade</taxon>
        <taxon>Fabeae</taxon>
        <taxon>Vicia</taxon>
    </lineage>
</organism>
<evidence type="ECO:0000256" key="1">
    <source>
        <dbReference type="SAM" id="MobiDB-lite"/>
    </source>
</evidence>
<name>A0AAV1AN62_VICFA</name>
<accession>A0AAV1AN62</accession>